<dbReference type="GeneID" id="40100578"/>
<dbReference type="Proteomes" id="UP000240931">
    <property type="component" value="Segment"/>
</dbReference>
<dbReference type="KEGG" id="vg:40100578"/>
<dbReference type="EMBL" id="LT960551">
    <property type="protein sequence ID" value="SOK58437.1"/>
    <property type="molecule type" value="Genomic_DNA"/>
</dbReference>
<accession>A0A2C9CX96</accession>
<organism evidence="1 3">
    <name type="scientific">Yersinia phage fHe-Yen9-04</name>
    <dbReference type="NCBI Taxonomy" id="2052742"/>
    <lineage>
        <taxon>Viruses</taxon>
        <taxon>Duplodnaviria</taxon>
        <taxon>Heunggongvirae</taxon>
        <taxon>Uroviricota</taxon>
        <taxon>Caudoviricetes</taxon>
        <taxon>Eneladusvirus</taxon>
        <taxon>Eneladusvirus Yen904</taxon>
    </lineage>
</organism>
<evidence type="ECO:0000313" key="3">
    <source>
        <dbReference type="Proteomes" id="UP000240931"/>
    </source>
</evidence>
<evidence type="ECO:0000313" key="2">
    <source>
        <dbReference type="EMBL" id="VUE36206.1"/>
    </source>
</evidence>
<keyword evidence="3" id="KW-1185">Reference proteome</keyword>
<evidence type="ECO:0000313" key="4">
    <source>
        <dbReference type="Proteomes" id="UP000317227"/>
    </source>
</evidence>
<dbReference type="EMBL" id="LR596615">
    <property type="protein sequence ID" value="VUE36206.1"/>
    <property type="molecule type" value="Genomic_DNA"/>
</dbReference>
<reference evidence="2 4" key="3">
    <citation type="submission" date="2019-06" db="EMBL/GenBank/DDBJ databases">
        <authorList>
            <person name="Bower L."/>
            <person name="Leinonen R."/>
        </authorList>
    </citation>
    <scope>NUCLEOTIDE SEQUENCE [LARGE SCALE GENOMIC DNA]</scope>
</reference>
<reference evidence="1" key="1">
    <citation type="submission" date="2017-10" db="EMBL/GenBank/DDBJ databases">
        <authorList>
            <person name="Banno H."/>
            <person name="Chua N.-H."/>
        </authorList>
    </citation>
    <scope>NUCLEOTIDE SEQUENCE [LARGE SCALE GENOMIC DNA]</scope>
</reference>
<name>A0A2C9CX96_9CAUD</name>
<evidence type="ECO:0000313" key="1">
    <source>
        <dbReference type="EMBL" id="SOK58437.1"/>
    </source>
</evidence>
<gene>
    <name evidence="1" type="primary">g160</name>
</gene>
<sequence length="38" mass="4743">MQMDQQTPSVLLTKKYLNIIITEWKLFEFFRTRRIEHS</sequence>
<proteinExistence type="predicted"/>
<reference evidence="3" key="2">
    <citation type="submission" date="2017-10" db="EMBL/GenBank/DDBJ databases">
        <authorList>
            <person name="Skurnik M."/>
        </authorList>
    </citation>
    <scope>NUCLEOTIDE SEQUENCE [LARGE SCALE GENOMIC DNA]</scope>
</reference>
<protein>
    <submittedName>
        <fullName evidence="1">G160 protein</fullName>
    </submittedName>
</protein>
<dbReference type="RefSeq" id="YP_009623770.1">
    <property type="nucleotide sequence ID" value="NC_042116.1"/>
</dbReference>
<dbReference type="Proteomes" id="UP000317227">
    <property type="component" value="Segment"/>
</dbReference>